<reference evidence="10" key="1">
    <citation type="journal article" date="2012" name="Proc. Natl. Acad. Sci. U.S.A.">
        <title>Antigenic diversity is generated by distinct evolutionary mechanisms in African trypanosome species.</title>
        <authorList>
            <person name="Jackson A.P."/>
            <person name="Berry A."/>
            <person name="Aslett M."/>
            <person name="Allison H.C."/>
            <person name="Burton P."/>
            <person name="Vavrova-Anderson J."/>
            <person name="Brown R."/>
            <person name="Browne H."/>
            <person name="Corton N."/>
            <person name="Hauser H."/>
            <person name="Gamble J."/>
            <person name="Gilderthorp R."/>
            <person name="Marcello L."/>
            <person name="McQuillan J."/>
            <person name="Otto T.D."/>
            <person name="Quail M.A."/>
            <person name="Sanders M.J."/>
            <person name="van Tonder A."/>
            <person name="Ginger M.L."/>
            <person name="Field M.C."/>
            <person name="Barry J.D."/>
            <person name="Hertz-Fowler C."/>
            <person name="Berriman M."/>
        </authorList>
    </citation>
    <scope>NUCLEOTIDE SEQUENCE</scope>
    <source>
        <strain evidence="10">IL3000</strain>
    </source>
</reference>
<accession>G0UQ37</accession>
<feature type="transmembrane region" description="Helical" evidence="9">
    <location>
        <begin position="114"/>
        <end position="133"/>
    </location>
</feature>
<dbReference type="InterPro" id="IPR006603">
    <property type="entry name" value="PQ-loop_rpt"/>
</dbReference>
<evidence type="ECO:0000256" key="5">
    <source>
        <dbReference type="ARBA" id="ARBA00022989"/>
    </source>
</evidence>
<dbReference type="Gene3D" id="1.20.1280.290">
    <property type="match status" value="2"/>
</dbReference>
<keyword evidence="6 8" id="KW-0472">Membrane</keyword>
<evidence type="ECO:0000256" key="3">
    <source>
        <dbReference type="ARBA" id="ARBA00022692"/>
    </source>
</evidence>
<dbReference type="PANTHER" id="PTHR12226:SF2">
    <property type="entry name" value="MANNOSE-P-DOLICHOL UTILIZATION DEFECT 1 PROTEIN"/>
    <property type="match status" value="1"/>
</dbReference>
<dbReference type="GO" id="GO:0016020">
    <property type="term" value="C:membrane"/>
    <property type="evidence" value="ECO:0007669"/>
    <property type="project" value="UniProtKB-SubCell"/>
</dbReference>
<evidence type="ECO:0000256" key="6">
    <source>
        <dbReference type="ARBA" id="ARBA00023136"/>
    </source>
</evidence>
<keyword evidence="4" id="KW-0677">Repeat</keyword>
<dbReference type="PANTHER" id="PTHR12226">
    <property type="entry name" value="MANNOSE-P-DOLICHOL UTILIZATION DEFECT 1 LEC35 -RELATED"/>
    <property type="match status" value="1"/>
</dbReference>
<evidence type="ECO:0000256" key="4">
    <source>
        <dbReference type="ARBA" id="ARBA00022737"/>
    </source>
</evidence>
<dbReference type="InterPro" id="IPR016817">
    <property type="entry name" value="MannP-dilichol_defect-1"/>
</dbReference>
<comment type="subcellular location">
    <subcellularLocation>
        <location evidence="1 8">Membrane</location>
        <topology evidence="1 8">Multi-pass membrane protein</topology>
    </subcellularLocation>
</comment>
<name>G0UQ37_TRYCI</name>
<gene>
    <name evidence="10" type="ORF">TCIL3000_7_3120</name>
</gene>
<dbReference type="VEuPathDB" id="TriTrypDB:TcIL3000_7_3120"/>
<evidence type="ECO:0000256" key="2">
    <source>
        <dbReference type="ARBA" id="ARBA00022448"/>
    </source>
</evidence>
<dbReference type="PIRSF" id="PIRSF023381">
    <property type="entry name" value="MannP-dilichol_defect-1p"/>
    <property type="match status" value="1"/>
</dbReference>
<keyword evidence="2" id="KW-0813">Transport</keyword>
<keyword evidence="3 8" id="KW-0812">Transmembrane</keyword>
<evidence type="ECO:0000313" key="10">
    <source>
        <dbReference type="EMBL" id="CCC91498.1"/>
    </source>
</evidence>
<dbReference type="AlphaFoldDB" id="G0UQ37"/>
<dbReference type="EMBL" id="HE575320">
    <property type="protein sequence ID" value="CCC91498.1"/>
    <property type="molecule type" value="Genomic_DNA"/>
</dbReference>
<organism evidence="10">
    <name type="scientific">Trypanosoma congolense (strain IL3000)</name>
    <dbReference type="NCBI Taxonomy" id="1068625"/>
    <lineage>
        <taxon>Eukaryota</taxon>
        <taxon>Discoba</taxon>
        <taxon>Euglenozoa</taxon>
        <taxon>Kinetoplastea</taxon>
        <taxon>Metakinetoplastina</taxon>
        <taxon>Trypanosomatida</taxon>
        <taxon>Trypanosomatidae</taxon>
        <taxon>Trypanosoma</taxon>
        <taxon>Nannomonas</taxon>
    </lineage>
</organism>
<dbReference type="SMART" id="SM00679">
    <property type="entry name" value="CTNS"/>
    <property type="match status" value="2"/>
</dbReference>
<sequence>MADGDIHAPPLVSGSELNEFEVFVRHMIATVVPYGIVFGSVLLKLPQIMKILQQRSADGISMSSLGIELISCVITASWGISQSLMFKDYGESVLIMIEMFLLVILAGCLQRKFVLTVALFTVAASALGFMSIGRLPRDVHEQLLRLQVLFAFSSRVPQITMNFRNKSTGQLSALTFFLAVAGATSRLLTTFHNVPLDKGRDIMLAQFVVVIFLNLIIVAQCIMYGAGAQRHAPVGHVKSNVKKNK</sequence>
<comment type="similarity">
    <text evidence="7 8">Belongs to the MPDU1 (TC 2.A.43.3) family.</text>
</comment>
<proteinExistence type="inferred from homology"/>
<evidence type="ECO:0000256" key="8">
    <source>
        <dbReference type="PIRNR" id="PIRNR023381"/>
    </source>
</evidence>
<feature type="transmembrane region" description="Helical" evidence="9">
    <location>
        <begin position="92"/>
        <end position="109"/>
    </location>
</feature>
<feature type="transmembrane region" description="Helical" evidence="9">
    <location>
        <begin position="203"/>
        <end position="226"/>
    </location>
</feature>
<evidence type="ECO:0000256" key="7">
    <source>
        <dbReference type="ARBA" id="ARBA00038475"/>
    </source>
</evidence>
<feature type="transmembrane region" description="Helical" evidence="9">
    <location>
        <begin position="171"/>
        <end position="191"/>
    </location>
</feature>
<dbReference type="Pfam" id="PF04193">
    <property type="entry name" value="PQ-loop"/>
    <property type="match status" value="2"/>
</dbReference>
<keyword evidence="5 8" id="KW-1133">Transmembrane helix</keyword>
<evidence type="ECO:0000256" key="9">
    <source>
        <dbReference type="SAM" id="Phobius"/>
    </source>
</evidence>
<feature type="transmembrane region" description="Helical" evidence="9">
    <location>
        <begin position="23"/>
        <end position="45"/>
    </location>
</feature>
<evidence type="ECO:0000256" key="1">
    <source>
        <dbReference type="ARBA" id="ARBA00004141"/>
    </source>
</evidence>
<protein>
    <recommendedName>
        <fullName evidence="8">Mannose-P-dolichol utilization defect 1 protein homolog</fullName>
    </recommendedName>
</protein>